<dbReference type="Gene3D" id="2.30.30.40">
    <property type="entry name" value="SH3 Domains"/>
    <property type="match status" value="1"/>
</dbReference>
<dbReference type="EMBL" id="CP115174">
    <property type="protein sequence ID" value="WBO21452.1"/>
    <property type="molecule type" value="Genomic_DNA"/>
</dbReference>
<dbReference type="SMART" id="SM00260">
    <property type="entry name" value="CheW"/>
    <property type="match status" value="1"/>
</dbReference>
<dbReference type="Proteomes" id="UP001210865">
    <property type="component" value="Chromosome"/>
</dbReference>
<dbReference type="Gene3D" id="2.40.50.180">
    <property type="entry name" value="CheA-289, Domain 4"/>
    <property type="match status" value="1"/>
</dbReference>
<organism evidence="2 3">
    <name type="scientific">Sphingomonas abietis</name>
    <dbReference type="NCBI Taxonomy" id="3012344"/>
    <lineage>
        <taxon>Bacteria</taxon>
        <taxon>Pseudomonadati</taxon>
        <taxon>Pseudomonadota</taxon>
        <taxon>Alphaproteobacteria</taxon>
        <taxon>Sphingomonadales</taxon>
        <taxon>Sphingomonadaceae</taxon>
        <taxon>Sphingomonas</taxon>
    </lineage>
</organism>
<sequence>MEDLKLIARIAGQEIALAADAVESVVEIEAITPVPLAGVHIAGLAALRSRVLTIIDTYAALEIGVSPRDGIVQAVVVTIDHHLYGLLVDEVVDVAAITGDPLPLHAGLSRGWANAGLGIVEHQERALLLLDPARIVAGPPVAAAA</sequence>
<dbReference type="PROSITE" id="PS50851">
    <property type="entry name" value="CHEW"/>
    <property type="match status" value="1"/>
</dbReference>
<evidence type="ECO:0000259" key="1">
    <source>
        <dbReference type="PROSITE" id="PS50851"/>
    </source>
</evidence>
<gene>
    <name evidence="2" type="ORF">PBT88_14840</name>
</gene>
<reference evidence="2 3" key="1">
    <citation type="submission" date="2022-12" db="EMBL/GenBank/DDBJ databases">
        <title>Sphingomonas abieness sp. nov., an endophytic bacterium isolated from Abies koreana.</title>
        <authorList>
            <person name="Jiang L."/>
            <person name="Lee J."/>
        </authorList>
    </citation>
    <scope>NUCLEOTIDE SEQUENCE [LARGE SCALE GENOMIC DNA]</scope>
    <source>
        <strain evidence="3">PAMB 00755</strain>
    </source>
</reference>
<dbReference type="InterPro" id="IPR002545">
    <property type="entry name" value="CheW-lke_dom"/>
</dbReference>
<dbReference type="Pfam" id="PF01584">
    <property type="entry name" value="CheW"/>
    <property type="match status" value="1"/>
</dbReference>
<dbReference type="PANTHER" id="PTHR22617">
    <property type="entry name" value="CHEMOTAXIS SENSOR HISTIDINE KINASE-RELATED"/>
    <property type="match status" value="1"/>
</dbReference>
<dbReference type="InterPro" id="IPR036061">
    <property type="entry name" value="CheW-like_dom_sf"/>
</dbReference>
<protein>
    <submittedName>
        <fullName evidence="2">Chemotaxis protein CheW</fullName>
    </submittedName>
</protein>
<keyword evidence="3" id="KW-1185">Reference proteome</keyword>
<evidence type="ECO:0000313" key="2">
    <source>
        <dbReference type="EMBL" id="WBO21452.1"/>
    </source>
</evidence>
<accession>A0ABY7NJN1</accession>
<proteinExistence type="predicted"/>
<dbReference type="PANTHER" id="PTHR22617:SF23">
    <property type="entry name" value="CHEMOTAXIS PROTEIN CHEW"/>
    <property type="match status" value="1"/>
</dbReference>
<dbReference type="RefSeq" id="WP_270076101.1">
    <property type="nucleotide sequence ID" value="NZ_CP115174.1"/>
</dbReference>
<feature type="domain" description="CheW-like" evidence="1">
    <location>
        <begin position="2"/>
        <end position="141"/>
    </location>
</feature>
<evidence type="ECO:0000313" key="3">
    <source>
        <dbReference type="Proteomes" id="UP001210865"/>
    </source>
</evidence>
<name>A0ABY7NJN1_9SPHN</name>
<dbReference type="InterPro" id="IPR039315">
    <property type="entry name" value="CheW"/>
</dbReference>
<dbReference type="SUPFAM" id="SSF50341">
    <property type="entry name" value="CheW-like"/>
    <property type="match status" value="1"/>
</dbReference>